<name>A0A2A6BWK4_PRIPA</name>
<organism evidence="1 2">
    <name type="scientific">Pristionchus pacificus</name>
    <name type="common">Parasitic nematode worm</name>
    <dbReference type="NCBI Taxonomy" id="54126"/>
    <lineage>
        <taxon>Eukaryota</taxon>
        <taxon>Metazoa</taxon>
        <taxon>Ecdysozoa</taxon>
        <taxon>Nematoda</taxon>
        <taxon>Chromadorea</taxon>
        <taxon>Rhabditida</taxon>
        <taxon>Rhabditina</taxon>
        <taxon>Diplogasteromorpha</taxon>
        <taxon>Diplogasteroidea</taxon>
        <taxon>Neodiplogasteridae</taxon>
        <taxon>Pristionchus</taxon>
    </lineage>
</organism>
<protein>
    <submittedName>
        <fullName evidence="1">Uncharacterized protein</fullName>
    </submittedName>
</protein>
<dbReference type="Proteomes" id="UP000005239">
    <property type="component" value="Unassembled WGS sequence"/>
</dbReference>
<reference evidence="1" key="2">
    <citation type="submission" date="2022-06" db="UniProtKB">
        <authorList>
            <consortium name="EnsemblMetazoa"/>
        </authorList>
    </citation>
    <scope>IDENTIFICATION</scope>
    <source>
        <strain evidence="1">PS312</strain>
    </source>
</reference>
<accession>A0A8R1V6T4</accession>
<keyword evidence="2" id="KW-1185">Reference proteome</keyword>
<reference evidence="2" key="1">
    <citation type="journal article" date="2008" name="Nat. Genet.">
        <title>The Pristionchus pacificus genome provides a unique perspective on nematode lifestyle and parasitism.</title>
        <authorList>
            <person name="Dieterich C."/>
            <person name="Clifton S.W."/>
            <person name="Schuster L.N."/>
            <person name="Chinwalla A."/>
            <person name="Delehaunty K."/>
            <person name="Dinkelacker I."/>
            <person name="Fulton L."/>
            <person name="Fulton R."/>
            <person name="Godfrey J."/>
            <person name="Minx P."/>
            <person name="Mitreva M."/>
            <person name="Roeseler W."/>
            <person name="Tian H."/>
            <person name="Witte H."/>
            <person name="Yang S.P."/>
            <person name="Wilson R.K."/>
            <person name="Sommer R.J."/>
        </authorList>
    </citation>
    <scope>NUCLEOTIDE SEQUENCE [LARGE SCALE GENOMIC DNA]</scope>
    <source>
        <strain evidence="2">PS312</strain>
    </source>
</reference>
<gene>
    <name evidence="1" type="primary">WBGene00284417</name>
</gene>
<proteinExistence type="predicted"/>
<evidence type="ECO:0000313" key="2">
    <source>
        <dbReference type="Proteomes" id="UP000005239"/>
    </source>
</evidence>
<dbReference type="AlphaFoldDB" id="A0A2A6BWK4"/>
<sequence length="67" mass="8007">MGCVGRPEFKDIDPKGERLWGRETIEDENLEVARAVFYDYAIEAPKSRLQKKYSRIEEIILRYEQTR</sequence>
<dbReference type="EnsemblMetazoa" id="PPA46048.1">
    <property type="protein sequence ID" value="PPA46048.1"/>
    <property type="gene ID" value="WBGene00284417"/>
</dbReference>
<evidence type="ECO:0000313" key="1">
    <source>
        <dbReference type="EnsemblMetazoa" id="PPA46048.1"/>
    </source>
</evidence>
<accession>A0A2A6BWK4</accession>